<reference evidence="1 2" key="1">
    <citation type="submission" date="2015-09" db="EMBL/GenBank/DDBJ databases">
        <title>Genome sequence of the marine flavobacterium Croceitalea dokdonensis DOKDO 023 that contains proton- and sodium-pumping rhodopsins.</title>
        <authorList>
            <person name="Kwon S.-K."/>
            <person name="Lee H.K."/>
            <person name="Kwak M.-J."/>
            <person name="Kim J.F."/>
        </authorList>
    </citation>
    <scope>NUCLEOTIDE SEQUENCE [LARGE SCALE GENOMIC DNA]</scope>
    <source>
        <strain evidence="1 2">DOKDO 023</strain>
    </source>
</reference>
<evidence type="ECO:0000313" key="1">
    <source>
        <dbReference type="EMBL" id="KPM31267.1"/>
    </source>
</evidence>
<comment type="caution">
    <text evidence="1">The sequence shown here is derived from an EMBL/GenBank/DDBJ whole genome shotgun (WGS) entry which is preliminary data.</text>
</comment>
<proteinExistence type="predicted"/>
<name>A0A0P7AS39_9FLAO</name>
<accession>A0A0P7AS39</accession>
<protein>
    <submittedName>
        <fullName evidence="1">Uncharacterized protein</fullName>
    </submittedName>
</protein>
<sequence>MFQSRRQRKLKNSLSLLLKVLLVVAVLVKLFDWDIKEFFSGAAEDKTEIKTLIEEKDTLTIPLVKADSPLIEAQKSEVAVNPTPNSASIYIFNKTGLDKIVVSHVENTFFTNYKVKAGGSVNKSRLLNGDLSSSASTEVVCVGSTDYSFYTNSQQLITCKLHLFFDTYNKNTGTKLQALSQSYSVSGVGFTDAEALKVALRKIHL</sequence>
<dbReference type="AlphaFoldDB" id="A0A0P7AS39"/>
<evidence type="ECO:0000313" key="2">
    <source>
        <dbReference type="Proteomes" id="UP000050280"/>
    </source>
</evidence>
<organism evidence="1 2">
    <name type="scientific">Croceitalea dokdonensis DOKDO 023</name>
    <dbReference type="NCBI Taxonomy" id="1300341"/>
    <lineage>
        <taxon>Bacteria</taxon>
        <taxon>Pseudomonadati</taxon>
        <taxon>Bacteroidota</taxon>
        <taxon>Flavobacteriia</taxon>
        <taxon>Flavobacteriales</taxon>
        <taxon>Flavobacteriaceae</taxon>
        <taxon>Croceitalea</taxon>
    </lineage>
</organism>
<dbReference type="Proteomes" id="UP000050280">
    <property type="component" value="Unassembled WGS sequence"/>
</dbReference>
<gene>
    <name evidence="1" type="ORF">I595_2532</name>
</gene>
<keyword evidence="2" id="KW-1185">Reference proteome</keyword>
<dbReference type="EMBL" id="LDJX01000005">
    <property type="protein sequence ID" value="KPM31267.1"/>
    <property type="molecule type" value="Genomic_DNA"/>
</dbReference>
<dbReference type="RefSeq" id="WP_054559585.1">
    <property type="nucleotide sequence ID" value="NZ_LDJX01000005.1"/>
</dbReference>
<dbReference type="STRING" id="1300341.I595_2532"/>